<evidence type="ECO:0000256" key="5">
    <source>
        <dbReference type="ARBA" id="ARBA00022840"/>
    </source>
</evidence>
<dbReference type="PROSITE" id="PS50893">
    <property type="entry name" value="ABC_TRANSPORTER_2"/>
    <property type="match status" value="1"/>
</dbReference>
<organism evidence="10 11">
    <name type="scientific">Acidaminococcus fermentans</name>
    <dbReference type="NCBI Taxonomy" id="905"/>
    <lineage>
        <taxon>Bacteria</taxon>
        <taxon>Bacillati</taxon>
        <taxon>Bacillota</taxon>
        <taxon>Negativicutes</taxon>
        <taxon>Acidaminococcales</taxon>
        <taxon>Acidaminococcaceae</taxon>
        <taxon>Acidaminococcus</taxon>
    </lineage>
</organism>
<dbReference type="AlphaFoldDB" id="A0A1H3AUX3"/>
<evidence type="ECO:0000259" key="9">
    <source>
        <dbReference type="PROSITE" id="PS50893"/>
    </source>
</evidence>
<dbReference type="EMBL" id="FNOP01000023">
    <property type="protein sequence ID" value="SDX33506.1"/>
    <property type="molecule type" value="Genomic_DNA"/>
</dbReference>
<evidence type="ECO:0000256" key="6">
    <source>
        <dbReference type="ARBA" id="ARBA00022967"/>
    </source>
</evidence>
<evidence type="ECO:0000256" key="4">
    <source>
        <dbReference type="ARBA" id="ARBA00022741"/>
    </source>
</evidence>
<dbReference type="Pfam" id="PF09383">
    <property type="entry name" value="NIL"/>
    <property type="match status" value="1"/>
</dbReference>
<keyword evidence="2" id="KW-0813">Transport</keyword>
<comment type="caution">
    <text evidence="10">The sequence shown here is derived from an EMBL/GenBank/DDBJ whole genome shotgun (WGS) entry which is preliminary data.</text>
</comment>
<reference evidence="10 11" key="1">
    <citation type="submission" date="2016-10" db="EMBL/GenBank/DDBJ databases">
        <authorList>
            <person name="Varghese N."/>
            <person name="Submissions S."/>
        </authorList>
    </citation>
    <scope>NUCLEOTIDE SEQUENCE [LARGE SCALE GENOMIC DNA]</scope>
    <source>
        <strain evidence="10 11">WCC6</strain>
    </source>
</reference>
<name>A0A1H3AUX3_ACIFE</name>
<evidence type="ECO:0000256" key="3">
    <source>
        <dbReference type="ARBA" id="ARBA00022475"/>
    </source>
</evidence>
<keyword evidence="5 10" id="KW-0067">ATP-binding</keyword>
<comment type="similarity">
    <text evidence="1">Belongs to the ABC transporter superfamily.</text>
</comment>
<dbReference type="PROSITE" id="PS00211">
    <property type="entry name" value="ABC_TRANSPORTER_1"/>
    <property type="match status" value="1"/>
</dbReference>
<feature type="domain" description="ABC transporter" evidence="9">
    <location>
        <begin position="2"/>
        <end position="241"/>
    </location>
</feature>
<dbReference type="FunFam" id="3.40.50.300:FF:000056">
    <property type="entry name" value="Cell division ATP-binding protein FtsE"/>
    <property type="match status" value="1"/>
</dbReference>
<keyword evidence="6" id="KW-1278">Translocase</keyword>
<keyword evidence="7" id="KW-0029">Amino-acid transport</keyword>
<dbReference type="PANTHER" id="PTHR43166">
    <property type="entry name" value="AMINO ACID IMPORT ATP-BINDING PROTEIN"/>
    <property type="match status" value="1"/>
</dbReference>
<dbReference type="GO" id="GO:0005886">
    <property type="term" value="C:plasma membrane"/>
    <property type="evidence" value="ECO:0007669"/>
    <property type="project" value="UniProtKB-ARBA"/>
</dbReference>
<evidence type="ECO:0000256" key="8">
    <source>
        <dbReference type="ARBA" id="ARBA00023136"/>
    </source>
</evidence>
<dbReference type="Pfam" id="PF00005">
    <property type="entry name" value="ABC_tran"/>
    <property type="match status" value="1"/>
</dbReference>
<dbReference type="PANTHER" id="PTHR43166:SF30">
    <property type="entry name" value="METHIONINE IMPORT ATP-BINDING PROTEIN METN"/>
    <property type="match status" value="1"/>
</dbReference>
<dbReference type="SMART" id="SM00382">
    <property type="entry name" value="AAA"/>
    <property type="match status" value="1"/>
</dbReference>
<dbReference type="RefSeq" id="WP_074708406.1">
    <property type="nucleotide sequence ID" value="NZ_FNOP01000023.1"/>
</dbReference>
<protein>
    <submittedName>
        <fullName evidence="10">D-methionine transport system ATP-binding protein</fullName>
    </submittedName>
</protein>
<dbReference type="InterPro" id="IPR003593">
    <property type="entry name" value="AAA+_ATPase"/>
</dbReference>
<evidence type="ECO:0000313" key="11">
    <source>
        <dbReference type="Proteomes" id="UP000182379"/>
    </source>
</evidence>
<dbReference type="InterPro" id="IPR027417">
    <property type="entry name" value="P-loop_NTPase"/>
</dbReference>
<dbReference type="GO" id="GO:0016887">
    <property type="term" value="F:ATP hydrolysis activity"/>
    <property type="evidence" value="ECO:0007669"/>
    <property type="project" value="InterPro"/>
</dbReference>
<dbReference type="InterPro" id="IPR018449">
    <property type="entry name" value="NIL_domain"/>
</dbReference>
<dbReference type="SUPFAM" id="SSF52540">
    <property type="entry name" value="P-loop containing nucleoside triphosphate hydrolases"/>
    <property type="match status" value="1"/>
</dbReference>
<dbReference type="CDD" id="cd03258">
    <property type="entry name" value="ABC_MetN_methionine_transporter"/>
    <property type="match status" value="1"/>
</dbReference>
<dbReference type="InterPro" id="IPR045865">
    <property type="entry name" value="ACT-like_dom_sf"/>
</dbReference>
<sequence>MIKFQDISKTFKIGSGAVQALQHVDLEVEKGDIFGVIGFSGAGKSTLLRMVNALETPTEGHVEIEGQIIDQLSHNELRKVRKKIGMIFQQFNLLDSRTVYENVAIPLRLNHTEPVQLDRTVKTLLQFVGLEDKAGSYPIQLSGGQKQRVGIARALATNPSILLCDEATSALDPETTEQILQLLRRINRELKITILFVTHQIQVIQQLCNKVAVMEHGRVVEQGSVLEVFSNPQQEITRKFVRTVIPDTIPESIQEDLKKDPRPFRLLKLRFLGRQASEGDISVLNEEIGLKTNIVFATVTELQQTALGIFILQCLDEGDKLARSEEYLTRKGILWKEVSLS</sequence>
<proteinExistence type="inferred from homology"/>
<gene>
    <name evidence="10" type="ORF">SAMN05216495_12313</name>
</gene>
<dbReference type="Gene3D" id="3.40.50.300">
    <property type="entry name" value="P-loop containing nucleotide triphosphate hydrolases"/>
    <property type="match status" value="1"/>
</dbReference>
<dbReference type="Gene3D" id="3.30.70.260">
    <property type="match status" value="1"/>
</dbReference>
<evidence type="ECO:0000313" key="10">
    <source>
        <dbReference type="EMBL" id="SDX33506.1"/>
    </source>
</evidence>
<keyword evidence="8" id="KW-0472">Membrane</keyword>
<dbReference type="InterPro" id="IPR003439">
    <property type="entry name" value="ABC_transporter-like_ATP-bd"/>
</dbReference>
<accession>A0A1H3AUX3</accession>
<dbReference type="InterPro" id="IPR050086">
    <property type="entry name" value="MetN_ABC_transporter-like"/>
</dbReference>
<keyword evidence="4" id="KW-0547">Nucleotide-binding</keyword>
<dbReference type="GO" id="GO:0006865">
    <property type="term" value="P:amino acid transport"/>
    <property type="evidence" value="ECO:0007669"/>
    <property type="project" value="UniProtKB-KW"/>
</dbReference>
<evidence type="ECO:0000256" key="2">
    <source>
        <dbReference type="ARBA" id="ARBA00022448"/>
    </source>
</evidence>
<keyword evidence="3" id="KW-1003">Cell membrane</keyword>
<evidence type="ECO:0000256" key="7">
    <source>
        <dbReference type="ARBA" id="ARBA00022970"/>
    </source>
</evidence>
<dbReference type="SUPFAM" id="SSF55021">
    <property type="entry name" value="ACT-like"/>
    <property type="match status" value="1"/>
</dbReference>
<dbReference type="SMART" id="SM00930">
    <property type="entry name" value="NIL"/>
    <property type="match status" value="1"/>
</dbReference>
<dbReference type="Proteomes" id="UP000182379">
    <property type="component" value="Unassembled WGS sequence"/>
</dbReference>
<dbReference type="InterPro" id="IPR017871">
    <property type="entry name" value="ABC_transporter-like_CS"/>
</dbReference>
<dbReference type="InterPro" id="IPR041701">
    <property type="entry name" value="MetN_ABC"/>
</dbReference>
<evidence type="ECO:0000256" key="1">
    <source>
        <dbReference type="ARBA" id="ARBA00005417"/>
    </source>
</evidence>
<dbReference type="GO" id="GO:0005524">
    <property type="term" value="F:ATP binding"/>
    <property type="evidence" value="ECO:0007669"/>
    <property type="project" value="UniProtKB-KW"/>
</dbReference>